<gene>
    <name evidence="5" type="ORF">SteCoe_23721</name>
</gene>
<evidence type="ECO:0000256" key="3">
    <source>
        <dbReference type="ARBA" id="ARBA00023043"/>
    </source>
</evidence>
<comment type="similarity">
    <text evidence="1">Belongs to the ankyrin SOCS box (ASB) family.</text>
</comment>
<dbReference type="InterPro" id="IPR051573">
    <property type="entry name" value="Ankyrin-SOCS_box_domain"/>
</dbReference>
<keyword evidence="6" id="KW-1185">Reference proteome</keyword>
<dbReference type="Gene3D" id="1.25.40.20">
    <property type="entry name" value="Ankyrin repeat-containing domain"/>
    <property type="match status" value="1"/>
</dbReference>
<dbReference type="AlphaFoldDB" id="A0A1R2BJ79"/>
<dbReference type="PROSITE" id="PS50297">
    <property type="entry name" value="ANK_REP_REGION"/>
    <property type="match status" value="1"/>
</dbReference>
<feature type="repeat" description="ANK" evidence="4">
    <location>
        <begin position="207"/>
        <end position="239"/>
    </location>
</feature>
<dbReference type="InterPro" id="IPR036770">
    <property type="entry name" value="Ankyrin_rpt-contain_sf"/>
</dbReference>
<evidence type="ECO:0000313" key="5">
    <source>
        <dbReference type="EMBL" id="OMJ76830.1"/>
    </source>
</evidence>
<protein>
    <submittedName>
        <fullName evidence="5">Uncharacterized protein</fullName>
    </submittedName>
</protein>
<evidence type="ECO:0000256" key="4">
    <source>
        <dbReference type="PROSITE-ProRule" id="PRU00023"/>
    </source>
</evidence>
<reference evidence="5 6" key="1">
    <citation type="submission" date="2016-11" db="EMBL/GenBank/DDBJ databases">
        <title>The macronuclear genome of Stentor coeruleus: a giant cell with tiny introns.</title>
        <authorList>
            <person name="Slabodnick M."/>
            <person name="Ruby J.G."/>
            <person name="Reiff S.B."/>
            <person name="Swart E.C."/>
            <person name="Gosai S."/>
            <person name="Prabakaran S."/>
            <person name="Witkowska E."/>
            <person name="Larue G.E."/>
            <person name="Fisher S."/>
            <person name="Freeman R.M."/>
            <person name="Gunawardena J."/>
            <person name="Chu W."/>
            <person name="Stover N.A."/>
            <person name="Gregory B.D."/>
            <person name="Nowacki M."/>
            <person name="Derisi J."/>
            <person name="Roy S.W."/>
            <person name="Marshall W.F."/>
            <person name="Sood P."/>
        </authorList>
    </citation>
    <scope>NUCLEOTIDE SEQUENCE [LARGE SCALE GENOMIC DNA]</scope>
    <source>
        <strain evidence="5">WM001</strain>
    </source>
</reference>
<dbReference type="Pfam" id="PF12796">
    <property type="entry name" value="Ank_2"/>
    <property type="match status" value="1"/>
</dbReference>
<dbReference type="InterPro" id="IPR002110">
    <property type="entry name" value="Ankyrin_rpt"/>
</dbReference>
<comment type="caution">
    <text evidence="5">The sequence shown here is derived from an EMBL/GenBank/DDBJ whole genome shotgun (WGS) entry which is preliminary data.</text>
</comment>
<dbReference type="SUPFAM" id="SSF48403">
    <property type="entry name" value="Ankyrin repeat"/>
    <property type="match status" value="1"/>
</dbReference>
<name>A0A1R2BJ79_9CILI</name>
<evidence type="ECO:0000313" key="6">
    <source>
        <dbReference type="Proteomes" id="UP000187209"/>
    </source>
</evidence>
<organism evidence="5 6">
    <name type="scientific">Stentor coeruleus</name>
    <dbReference type="NCBI Taxonomy" id="5963"/>
    <lineage>
        <taxon>Eukaryota</taxon>
        <taxon>Sar</taxon>
        <taxon>Alveolata</taxon>
        <taxon>Ciliophora</taxon>
        <taxon>Postciliodesmatophora</taxon>
        <taxon>Heterotrichea</taxon>
        <taxon>Heterotrichida</taxon>
        <taxon>Stentoridae</taxon>
        <taxon>Stentor</taxon>
    </lineage>
</organism>
<dbReference type="PANTHER" id="PTHR24136">
    <property type="entry name" value="SOWAH (DROSOPHILA) HOMOLOG"/>
    <property type="match status" value="1"/>
</dbReference>
<keyword evidence="2" id="KW-0677">Repeat</keyword>
<dbReference type="PANTHER" id="PTHR24136:SF15">
    <property type="entry name" value="ANK_REP_REGION DOMAIN-CONTAINING PROTEIN"/>
    <property type="match status" value="1"/>
</dbReference>
<dbReference type="EMBL" id="MPUH01000609">
    <property type="protein sequence ID" value="OMJ76830.1"/>
    <property type="molecule type" value="Genomic_DNA"/>
</dbReference>
<dbReference type="GO" id="GO:0045732">
    <property type="term" value="P:positive regulation of protein catabolic process"/>
    <property type="evidence" value="ECO:0007669"/>
    <property type="project" value="TreeGrafter"/>
</dbReference>
<dbReference type="GO" id="GO:0016567">
    <property type="term" value="P:protein ubiquitination"/>
    <property type="evidence" value="ECO:0007669"/>
    <property type="project" value="TreeGrafter"/>
</dbReference>
<keyword evidence="3 4" id="KW-0040">ANK repeat</keyword>
<dbReference type="SMART" id="SM00248">
    <property type="entry name" value="ANK"/>
    <property type="match status" value="2"/>
</dbReference>
<evidence type="ECO:0000256" key="2">
    <source>
        <dbReference type="ARBA" id="ARBA00022737"/>
    </source>
</evidence>
<dbReference type="Proteomes" id="UP000187209">
    <property type="component" value="Unassembled WGS sequence"/>
</dbReference>
<dbReference type="OrthoDB" id="313274at2759"/>
<evidence type="ECO:0000256" key="1">
    <source>
        <dbReference type="ARBA" id="ARBA00005949"/>
    </source>
</evidence>
<dbReference type="PROSITE" id="PS50088">
    <property type="entry name" value="ANK_REPEAT"/>
    <property type="match status" value="1"/>
</dbReference>
<sequence length="291" mass="33673">MKKETTGRGNSAQIRRRSDVTIRSGLSATNSDIDNYFPKERKFRASMIGEIRLDRSIHRLYSPVLDGKSQIIGKPPAPIEPKVNPHVTEFLEAAKMPFKKKPNYQYCFLRSIQELNQIDFPLHKLNDLHKIIPNTPYAHEDSYRFLRACKFGNTAEVLKFISKDQSLVYSFDELHMTGLHWAALRNYVSVAKILLINHSIVDAIDVNHRTPLLLACKKNNIECVKVLLSNKANPRIASNSKKLPLKVTKNTKIQEMIKKFLLIHNNLDALPRKNREEYWETYAMLYLLNMK</sequence>
<accession>A0A1R2BJ79</accession>
<proteinExistence type="inferred from homology"/>